<feature type="domain" description="DNA/RNA-binding protein Alba-like" evidence="5">
    <location>
        <begin position="79"/>
        <end position="138"/>
    </location>
</feature>
<sequence length="257" mass="29380">MVPRVARRRSDAYELMTYWQRDAVSSPFHGSTFVMIPFKITEIMVRSKSKRKKWMKNVEPEPTDPGIPIPNLTEKFLLMRVKSGTKIRNVLGYALKEFSNYNSVVWTATGCGVGKAISCAELFKKKQEGLHQITNIRFVESEKSKEKKENETDENVKVRHVPEIHILLAKEVKDTSVPGYQAPGDNGEFLDDEEMKNESKSKKQEAGNNVTRIDAEEFAAMGLRTGQKRSKKEQQTEAPPKRRRKERTMIDSISGED</sequence>
<evidence type="ECO:0000256" key="3">
    <source>
        <dbReference type="ARBA" id="ARBA00023242"/>
    </source>
</evidence>
<comment type="caution">
    <text evidence="6">The sequence shown here is derived from an EMBL/GenBank/DDBJ whole genome shotgun (WGS) entry which is preliminary data.</text>
</comment>
<dbReference type="GO" id="GO:0001682">
    <property type="term" value="P:tRNA 5'-leader removal"/>
    <property type="evidence" value="ECO:0007669"/>
    <property type="project" value="TreeGrafter"/>
</dbReference>
<protein>
    <recommendedName>
        <fullName evidence="5">DNA/RNA-binding protein Alba-like domain-containing protein</fullName>
    </recommendedName>
</protein>
<evidence type="ECO:0000256" key="2">
    <source>
        <dbReference type="ARBA" id="ARBA00008018"/>
    </source>
</evidence>
<evidence type="ECO:0000256" key="1">
    <source>
        <dbReference type="ARBA" id="ARBA00004123"/>
    </source>
</evidence>
<dbReference type="GO" id="GO:0005634">
    <property type="term" value="C:nucleus"/>
    <property type="evidence" value="ECO:0007669"/>
    <property type="project" value="UniProtKB-SubCell"/>
</dbReference>
<comment type="subcellular location">
    <subcellularLocation>
        <location evidence="1">Nucleus</location>
    </subcellularLocation>
</comment>
<dbReference type="Gene3D" id="3.30.110.20">
    <property type="entry name" value="Alba-like domain"/>
    <property type="match status" value="1"/>
</dbReference>
<dbReference type="GO" id="GO:0000172">
    <property type="term" value="C:ribonuclease MRP complex"/>
    <property type="evidence" value="ECO:0007669"/>
    <property type="project" value="TreeGrafter"/>
</dbReference>
<name>A0AA40GAC9_9HYME</name>
<keyword evidence="7" id="KW-1185">Reference proteome</keyword>
<dbReference type="PANTHER" id="PTHR13516">
    <property type="entry name" value="RIBONUCLEASE P SUBUNIT P25"/>
    <property type="match status" value="1"/>
</dbReference>
<evidence type="ECO:0000256" key="4">
    <source>
        <dbReference type="SAM" id="MobiDB-lite"/>
    </source>
</evidence>
<dbReference type="SUPFAM" id="SSF82704">
    <property type="entry name" value="AlbA-like"/>
    <property type="match status" value="1"/>
</dbReference>
<keyword evidence="3" id="KW-0539">Nucleus</keyword>
<dbReference type="PANTHER" id="PTHR13516:SF4">
    <property type="entry name" value="FI09323P"/>
    <property type="match status" value="1"/>
</dbReference>
<evidence type="ECO:0000259" key="5">
    <source>
        <dbReference type="Pfam" id="PF01918"/>
    </source>
</evidence>
<dbReference type="Proteomes" id="UP001177670">
    <property type="component" value="Unassembled WGS sequence"/>
</dbReference>
<dbReference type="Pfam" id="PF01918">
    <property type="entry name" value="Alba"/>
    <property type="match status" value="1"/>
</dbReference>
<dbReference type="GO" id="GO:0003723">
    <property type="term" value="F:RNA binding"/>
    <property type="evidence" value="ECO:0007669"/>
    <property type="project" value="TreeGrafter"/>
</dbReference>
<accession>A0AA40GAC9</accession>
<feature type="compositionally biased region" description="Basic and acidic residues" evidence="4">
    <location>
        <begin position="196"/>
        <end position="205"/>
    </location>
</feature>
<evidence type="ECO:0000313" key="6">
    <source>
        <dbReference type="EMBL" id="KAK1134069.1"/>
    </source>
</evidence>
<comment type="similarity">
    <text evidence="2">Belongs to the histone-like Alba family.</text>
</comment>
<dbReference type="InterPro" id="IPR051958">
    <property type="entry name" value="Alba-like_NAB"/>
</dbReference>
<feature type="region of interest" description="Disordered" evidence="4">
    <location>
        <begin position="176"/>
        <end position="257"/>
    </location>
</feature>
<organism evidence="6 7">
    <name type="scientific">Melipona bicolor</name>
    <dbReference type="NCBI Taxonomy" id="60889"/>
    <lineage>
        <taxon>Eukaryota</taxon>
        <taxon>Metazoa</taxon>
        <taxon>Ecdysozoa</taxon>
        <taxon>Arthropoda</taxon>
        <taxon>Hexapoda</taxon>
        <taxon>Insecta</taxon>
        <taxon>Pterygota</taxon>
        <taxon>Neoptera</taxon>
        <taxon>Endopterygota</taxon>
        <taxon>Hymenoptera</taxon>
        <taxon>Apocrita</taxon>
        <taxon>Aculeata</taxon>
        <taxon>Apoidea</taxon>
        <taxon>Anthophila</taxon>
        <taxon>Apidae</taxon>
        <taxon>Melipona</taxon>
    </lineage>
</organism>
<dbReference type="AlphaFoldDB" id="A0AA40GAC9"/>
<dbReference type="InterPro" id="IPR036882">
    <property type="entry name" value="Alba-like_dom_sf"/>
</dbReference>
<evidence type="ECO:0000313" key="7">
    <source>
        <dbReference type="Proteomes" id="UP001177670"/>
    </source>
</evidence>
<gene>
    <name evidence="6" type="ORF">K0M31_011854</name>
</gene>
<proteinExistence type="inferred from homology"/>
<dbReference type="EMBL" id="JAHYIQ010000003">
    <property type="protein sequence ID" value="KAK1134069.1"/>
    <property type="molecule type" value="Genomic_DNA"/>
</dbReference>
<dbReference type="InterPro" id="IPR002775">
    <property type="entry name" value="DNA/RNA-bd_Alba-like"/>
</dbReference>
<reference evidence="6" key="1">
    <citation type="submission" date="2021-10" db="EMBL/GenBank/DDBJ databases">
        <title>Melipona bicolor Genome sequencing and assembly.</title>
        <authorList>
            <person name="Araujo N.S."/>
            <person name="Arias M.C."/>
        </authorList>
    </citation>
    <scope>NUCLEOTIDE SEQUENCE</scope>
    <source>
        <strain evidence="6">USP_2M_L1-L4_2017</strain>
        <tissue evidence="6">Whole body</tissue>
    </source>
</reference>